<dbReference type="KEGG" id="avn:Avin_27160"/>
<protein>
    <submittedName>
        <fullName evidence="3">Phytanoyl-CoA dioxygenase</fullName>
    </submittedName>
</protein>
<organism evidence="3 4">
    <name type="scientific">Azotobacter vinelandii (strain DJ / ATCC BAA-1303)</name>
    <dbReference type="NCBI Taxonomy" id="322710"/>
    <lineage>
        <taxon>Bacteria</taxon>
        <taxon>Pseudomonadati</taxon>
        <taxon>Pseudomonadota</taxon>
        <taxon>Gammaproteobacteria</taxon>
        <taxon>Pseudomonadales</taxon>
        <taxon>Pseudomonadaceae</taxon>
        <taxon>Azotobacter</taxon>
    </lineage>
</organism>
<dbReference type="Proteomes" id="UP000002424">
    <property type="component" value="Chromosome"/>
</dbReference>
<dbReference type="Gene3D" id="2.60.120.620">
    <property type="entry name" value="q2cbj1_9rhob like domain"/>
    <property type="match status" value="1"/>
</dbReference>
<dbReference type="GO" id="GO:0016706">
    <property type="term" value="F:2-oxoglutarate-dependent dioxygenase activity"/>
    <property type="evidence" value="ECO:0007669"/>
    <property type="project" value="UniProtKB-ARBA"/>
</dbReference>
<keyword evidence="3" id="KW-0223">Dioxygenase</keyword>
<feature type="compositionally biased region" description="Basic residues" evidence="2">
    <location>
        <begin position="261"/>
        <end position="271"/>
    </location>
</feature>
<keyword evidence="3" id="KW-0560">Oxidoreductase</keyword>
<dbReference type="SUPFAM" id="SSF51197">
    <property type="entry name" value="Clavaminate synthase-like"/>
    <property type="match status" value="1"/>
</dbReference>
<dbReference type="GO" id="GO:0005506">
    <property type="term" value="F:iron ion binding"/>
    <property type="evidence" value="ECO:0007669"/>
    <property type="project" value="UniProtKB-ARBA"/>
</dbReference>
<dbReference type="Pfam" id="PF05721">
    <property type="entry name" value="PhyH"/>
    <property type="match status" value="1"/>
</dbReference>
<dbReference type="EMBL" id="CP001157">
    <property type="protein sequence ID" value="ACO78890.1"/>
    <property type="molecule type" value="Genomic_DNA"/>
</dbReference>
<dbReference type="eggNOG" id="COG5285">
    <property type="taxonomic scope" value="Bacteria"/>
</dbReference>
<dbReference type="AlphaFoldDB" id="C1DJX1"/>
<evidence type="ECO:0000256" key="1">
    <source>
        <dbReference type="ARBA" id="ARBA00001954"/>
    </source>
</evidence>
<dbReference type="EnsemblBacteria" id="ACO78890">
    <property type="protein sequence ID" value="ACO78890"/>
    <property type="gene ID" value="Avin_27160"/>
</dbReference>
<name>C1DJX1_AZOVD</name>
<evidence type="ECO:0000256" key="2">
    <source>
        <dbReference type="SAM" id="MobiDB-lite"/>
    </source>
</evidence>
<accession>C1DJX1</accession>
<keyword evidence="4" id="KW-1185">Reference proteome</keyword>
<reference evidence="3 4" key="1">
    <citation type="journal article" date="2009" name="J. Bacteriol.">
        <title>Genome sequence of Azotobacter vinelandii, an obligate aerobe specialized to support diverse anaerobic metabolic processes.</title>
        <authorList>
            <person name="Setubal J.C."/>
            <person name="dos Santos P."/>
            <person name="Goldman B.S."/>
            <person name="Ertesvag H."/>
            <person name="Espin G."/>
            <person name="Rubio L.M."/>
            <person name="Valla S."/>
            <person name="Almeida N.F."/>
            <person name="Balasubramanian D."/>
            <person name="Cromes L."/>
            <person name="Curatti L."/>
            <person name="Du Z."/>
            <person name="Godsy E."/>
            <person name="Goodner B."/>
            <person name="Hellner-Burris K."/>
            <person name="Hernandez J.A."/>
            <person name="Houmiel K."/>
            <person name="Imperial J."/>
            <person name="Kennedy C."/>
            <person name="Larson T.J."/>
            <person name="Latreille P."/>
            <person name="Ligon L.S."/>
            <person name="Lu J."/>
            <person name="Maerk M."/>
            <person name="Miller N.M."/>
            <person name="Norton S."/>
            <person name="O'Carroll I.P."/>
            <person name="Paulsen I."/>
            <person name="Raulfs E.C."/>
            <person name="Roemer R."/>
            <person name="Rosser J."/>
            <person name="Segura D."/>
            <person name="Slater S."/>
            <person name="Stricklin S.L."/>
            <person name="Studholme D.J."/>
            <person name="Sun J."/>
            <person name="Viana C.J."/>
            <person name="Wallin E."/>
            <person name="Wang B."/>
            <person name="Wheeler C."/>
            <person name="Zhu H."/>
            <person name="Dean D.R."/>
            <person name="Dixon R."/>
            <person name="Wood D."/>
        </authorList>
    </citation>
    <scope>NUCLEOTIDE SEQUENCE [LARGE SCALE GENOMIC DNA]</scope>
    <source>
        <strain evidence="4">DJ / ATCC BAA-1303</strain>
    </source>
</reference>
<proteinExistence type="predicted"/>
<evidence type="ECO:0000313" key="4">
    <source>
        <dbReference type="Proteomes" id="UP000002424"/>
    </source>
</evidence>
<comment type="cofactor">
    <cofactor evidence="1">
        <name>Fe(2+)</name>
        <dbReference type="ChEBI" id="CHEBI:29033"/>
    </cofactor>
</comment>
<dbReference type="PANTHER" id="PTHR20883:SF48">
    <property type="entry name" value="ECTOINE DIOXYGENASE"/>
    <property type="match status" value="1"/>
</dbReference>
<dbReference type="PANTHER" id="PTHR20883">
    <property type="entry name" value="PHYTANOYL-COA DIOXYGENASE DOMAIN CONTAINING 1"/>
    <property type="match status" value="1"/>
</dbReference>
<evidence type="ECO:0000313" key="3">
    <source>
        <dbReference type="EMBL" id="ACO78890.1"/>
    </source>
</evidence>
<feature type="region of interest" description="Disordered" evidence="2">
    <location>
        <begin position="250"/>
        <end position="271"/>
    </location>
</feature>
<gene>
    <name evidence="3" type="ordered locus">Avin_27160</name>
</gene>
<dbReference type="OrthoDB" id="345086at2"/>
<dbReference type="HOGENOM" id="CLU_092770_0_0_6"/>
<dbReference type="InterPro" id="IPR008775">
    <property type="entry name" value="Phytyl_CoA_dOase-like"/>
</dbReference>
<dbReference type="GeneID" id="88185850"/>
<sequence length="271" mass="32311">MIDRFARDGFVLLRGYFRPVELQRICEVVRRFHRAWLRDNRRGFRDGLVNSAYLTARGELAEPDRLLLFRFVAQNKLLRLARPLLAGRPTFINTQLFFAPYDRARKNYWHRDVQYTGLSEARQREALQSQEVWHFRIALADDPGIELIPGSHRRWDSELERDVRLERGGRRNWEDLPDGRLLPMRRGDLLVFSTNMLHRAVYDQQRFSLDVLLSTPDPLVTRYVRRDCLPGRLQARRLRRLALFERGRRRPGVRATDRQRGRPSRRKRSSP</sequence>
<dbReference type="RefSeq" id="WP_012701280.1">
    <property type="nucleotide sequence ID" value="NC_012560.1"/>
</dbReference>